<dbReference type="Gene3D" id="3.90.400.10">
    <property type="entry name" value="Oligo-1,6-glucosidase, Domain 2"/>
    <property type="match status" value="1"/>
</dbReference>
<proteinExistence type="predicted"/>
<evidence type="ECO:0000313" key="4">
    <source>
        <dbReference type="EMBL" id="KAL3878607.1"/>
    </source>
</evidence>
<dbReference type="PANTHER" id="PTHR10357">
    <property type="entry name" value="ALPHA-AMYLASE FAMILY MEMBER"/>
    <property type="match status" value="1"/>
</dbReference>
<evidence type="ECO:0000256" key="2">
    <source>
        <dbReference type="SAM" id="Phobius"/>
    </source>
</evidence>
<feature type="domain" description="Glycosyl hydrolase family 13 catalytic" evidence="3">
    <location>
        <begin position="72"/>
        <end position="456"/>
    </location>
</feature>
<dbReference type="SUPFAM" id="SSF51445">
    <property type="entry name" value="(Trans)glycosidases"/>
    <property type="match status" value="1"/>
</dbReference>
<name>A0ABD3WXU5_SINWO</name>
<evidence type="ECO:0000256" key="1">
    <source>
        <dbReference type="ARBA" id="ARBA00023180"/>
    </source>
</evidence>
<dbReference type="Pfam" id="PF00128">
    <property type="entry name" value="Alpha-amylase"/>
    <property type="match status" value="1"/>
</dbReference>
<keyword evidence="2" id="KW-1133">Transmembrane helix</keyword>
<accession>A0ABD3WXU5</accession>
<organism evidence="4 5">
    <name type="scientific">Sinanodonta woodiana</name>
    <name type="common">Chinese pond mussel</name>
    <name type="synonym">Anodonta woodiana</name>
    <dbReference type="NCBI Taxonomy" id="1069815"/>
    <lineage>
        <taxon>Eukaryota</taxon>
        <taxon>Metazoa</taxon>
        <taxon>Spiralia</taxon>
        <taxon>Lophotrochozoa</taxon>
        <taxon>Mollusca</taxon>
        <taxon>Bivalvia</taxon>
        <taxon>Autobranchia</taxon>
        <taxon>Heteroconchia</taxon>
        <taxon>Palaeoheterodonta</taxon>
        <taxon>Unionida</taxon>
        <taxon>Unionoidea</taxon>
        <taxon>Unionidae</taxon>
        <taxon>Unioninae</taxon>
        <taxon>Sinanodonta</taxon>
    </lineage>
</organism>
<dbReference type="FunFam" id="3.90.400.10:FF:000001">
    <property type="entry name" value="Maltase A3, isoform A"/>
    <property type="match status" value="1"/>
</dbReference>
<evidence type="ECO:0000259" key="3">
    <source>
        <dbReference type="SMART" id="SM00642"/>
    </source>
</evidence>
<keyword evidence="2" id="KW-0472">Membrane</keyword>
<dbReference type="AlphaFoldDB" id="A0ABD3WXU5"/>
<protein>
    <recommendedName>
        <fullName evidence="3">Glycosyl hydrolase family 13 catalytic domain-containing protein</fullName>
    </recommendedName>
</protein>
<dbReference type="Gene3D" id="3.20.20.80">
    <property type="entry name" value="Glycosidases"/>
    <property type="match status" value="1"/>
</dbReference>
<keyword evidence="5" id="KW-1185">Reference proteome</keyword>
<keyword evidence="1" id="KW-0325">Glycoprotein</keyword>
<dbReference type="SUPFAM" id="SSF51011">
    <property type="entry name" value="Glycosyl hydrolase domain"/>
    <property type="match status" value="1"/>
</dbReference>
<gene>
    <name evidence="4" type="ORF">ACJMK2_030941</name>
</gene>
<dbReference type="InterPro" id="IPR045857">
    <property type="entry name" value="O16G_dom_2"/>
</dbReference>
<evidence type="ECO:0000313" key="5">
    <source>
        <dbReference type="Proteomes" id="UP001634394"/>
    </source>
</evidence>
<dbReference type="EMBL" id="JBJQND010000004">
    <property type="protein sequence ID" value="KAL3878607.1"/>
    <property type="molecule type" value="Genomic_DNA"/>
</dbReference>
<dbReference type="PANTHER" id="PTHR10357:SF179">
    <property type="entry name" value="NEUTRAL AND BASIC AMINO ACID TRANSPORT PROTEIN RBAT"/>
    <property type="match status" value="1"/>
</dbReference>
<dbReference type="InterPro" id="IPR013780">
    <property type="entry name" value="Glyco_hydro_b"/>
</dbReference>
<reference evidence="4 5" key="1">
    <citation type="submission" date="2024-11" db="EMBL/GenBank/DDBJ databases">
        <title>Chromosome-level genome assembly of the freshwater bivalve Anodonta woodiana.</title>
        <authorList>
            <person name="Chen X."/>
        </authorList>
    </citation>
    <scope>NUCLEOTIDE SEQUENCE [LARGE SCALE GENOMIC DNA]</scope>
    <source>
        <strain evidence="4">MN2024</strain>
        <tissue evidence="4">Gills</tissue>
    </source>
</reference>
<keyword evidence="2" id="KW-0812">Transmembrane</keyword>
<feature type="transmembrane region" description="Helical" evidence="2">
    <location>
        <begin position="26"/>
        <end position="48"/>
    </location>
</feature>
<dbReference type="Proteomes" id="UP001634394">
    <property type="component" value="Unassembled WGS sequence"/>
</dbReference>
<dbReference type="SMART" id="SM00642">
    <property type="entry name" value="Aamy"/>
    <property type="match status" value="1"/>
</dbReference>
<sequence>MPEPKYRAAMEQGKTSKKSFCYTNKCSVLTFLLVIAGIAVAVLVTLFVKSVRGPATKEKAGLQWWQKDIIYQVYPRSFQDSDGNGIGDLNGIRNRLYYFNDIGVGIVWLSPFYKSPMKDFGYDVSNYTAVDSIFGTMKDFEALMKDAKQKGLKVIVDFVPNHCSDEHPWFKQSKHDFNGTKYRDYFIWSKGVNESGQRVPPNNWQSVFGGSAWTLDNVSGEYYYHQFTPNQPDLNFRNKDVLNEIDNVFRFWLNKGVDGFRIDAIPHLFEVKNLSWNENINVNKSWQENAGRHIYTRDLDEIYGVVRRWRKVLDEFRQDDGSEKFLVLETSDLTKEMRDKYYAAGGVPFFFELLGVQKSCNVTCLEDIIKRGTLGLPSGGWPNFVIGNHDQRRIAERWGEEFVNAWNMLLLTLPGTPTTYYGEEIGMTGMNYTQNETVDPAALQSNNMSQSRDPERSPMQWSNASQAGFTTGSAPWLKVNPDYLTINVAKQNASDSSILSIYKLLAKLRTRSAFQNKDITFTRVTDDILSFTRGDKSDKYLVVINFGSNSATTNFAQLKFESATVEVSTNNAIYNVGSLVNLTSLTLSSAQGLVLKIK</sequence>
<dbReference type="InterPro" id="IPR017853">
    <property type="entry name" value="GH"/>
</dbReference>
<comment type="caution">
    <text evidence="4">The sequence shown here is derived from an EMBL/GenBank/DDBJ whole genome shotgun (WGS) entry which is preliminary data.</text>
</comment>
<dbReference type="Gene3D" id="2.60.40.1180">
    <property type="entry name" value="Golgi alpha-mannosidase II"/>
    <property type="match status" value="1"/>
</dbReference>
<dbReference type="InterPro" id="IPR006047">
    <property type="entry name" value="GH13_cat_dom"/>
</dbReference>